<feature type="coiled-coil region" evidence="1">
    <location>
        <begin position="643"/>
        <end position="670"/>
    </location>
</feature>
<sequence length="672" mass="74498">MTVPLSVRDAQGRPIGLGQEVRHDDQTALFLVTRPESVAKIWLDPLEARQAAKILAMIKVRSGALEDVSAWPTASLHDATGQVIGFLMPQVNRDFKFLHDIYSSGNWQTRTSIAVSLAHAFAGVHSAGQVMGNVTDWHVWVAPVGTLRLISTDSYQVTDGEEIYTAPPSLPEFTPPELQAGGVAAQIRTQNHDLFGLAVMLFKLLFAGRHPYSGLPVGQPMPGPGEAIAADLFAYAEPPNPKMLRPSDAPSLGALPDAVQGLFVRAFSAAHDQRPSATEWHTALLDMGRDLVPCETNPKHLRIAGHPCPDCAPDAPVSAAGSVAVSGNGSVERLWEQVMAVSAPDKPAVIPPEIPDVSRLPPLPLGLPTPPRSLISPQTQENLLRWLLRIVVLGSLTALVMTIQKSSVLAAIVEVGIVLLFVTLGRRFSVDWDGLIDNFQNAEGRFVERLIPTQGKWQAYHSAAEKRRQEVRQHFKELRAQYKALEEQYVEQNAYAQYQRGLLDLDTRRRKLQQAQPSHALAAKLDDQYASEALAEYLKRQMVTPNVVPNFSARMALHLTTMGIRRASDVQGDKLKVVRAELAEALVAWRESLVQFFHFNPANIPAAEREAAQRRSEEQNATELRRFEQDVRKFVKTDWQQQEDQILQQMKDTKAQAKQYQKALKELDEVLK</sequence>
<protein>
    <submittedName>
        <fullName evidence="3">Protein kinase YegI</fullName>
    </submittedName>
</protein>
<dbReference type="PROSITE" id="PS50011">
    <property type="entry name" value="PROTEIN_KINASE_DOM"/>
    <property type="match status" value="1"/>
</dbReference>
<dbReference type="Gene3D" id="1.10.510.10">
    <property type="entry name" value="Transferase(Phosphotransferase) domain 1"/>
    <property type="match status" value="1"/>
</dbReference>
<comment type="caution">
    <text evidence="3">The sequence shown here is derived from an EMBL/GenBank/DDBJ whole genome shotgun (WGS) entry which is preliminary data.</text>
</comment>
<gene>
    <name evidence="3" type="primary">yegI</name>
    <name evidence="3" type="ORF">Dxin01_03131</name>
</gene>
<keyword evidence="3" id="KW-0418">Kinase</keyword>
<proteinExistence type="predicted"/>
<accession>A0ABP9VDQ9</accession>
<feature type="domain" description="Protein kinase" evidence="2">
    <location>
        <begin position="1"/>
        <end position="284"/>
    </location>
</feature>
<dbReference type="InterPro" id="IPR000719">
    <property type="entry name" value="Prot_kinase_dom"/>
</dbReference>
<feature type="coiled-coil region" evidence="1">
    <location>
        <begin position="461"/>
        <end position="495"/>
    </location>
</feature>
<evidence type="ECO:0000313" key="3">
    <source>
        <dbReference type="EMBL" id="GAA5503374.1"/>
    </source>
</evidence>
<dbReference type="SUPFAM" id="SSF56112">
    <property type="entry name" value="Protein kinase-like (PK-like)"/>
    <property type="match status" value="1"/>
</dbReference>
<evidence type="ECO:0000313" key="4">
    <source>
        <dbReference type="Proteomes" id="UP001458946"/>
    </source>
</evidence>
<organism evidence="3 4">
    <name type="scientific">Deinococcus xinjiangensis</name>
    <dbReference type="NCBI Taxonomy" id="457454"/>
    <lineage>
        <taxon>Bacteria</taxon>
        <taxon>Thermotogati</taxon>
        <taxon>Deinococcota</taxon>
        <taxon>Deinococci</taxon>
        <taxon>Deinococcales</taxon>
        <taxon>Deinococcaceae</taxon>
        <taxon>Deinococcus</taxon>
    </lineage>
</organism>
<name>A0ABP9VDQ9_9DEIO</name>
<dbReference type="InterPro" id="IPR011009">
    <property type="entry name" value="Kinase-like_dom_sf"/>
</dbReference>
<reference evidence="3 4" key="1">
    <citation type="submission" date="2024-02" db="EMBL/GenBank/DDBJ databases">
        <title>Deinococcus xinjiangensis NBRC 107630.</title>
        <authorList>
            <person name="Ichikawa N."/>
            <person name="Katano-Makiyama Y."/>
            <person name="Hidaka K."/>
        </authorList>
    </citation>
    <scope>NUCLEOTIDE SEQUENCE [LARGE SCALE GENOMIC DNA]</scope>
    <source>
        <strain evidence="3 4">NBRC 107630</strain>
    </source>
</reference>
<keyword evidence="4" id="KW-1185">Reference proteome</keyword>
<evidence type="ECO:0000256" key="1">
    <source>
        <dbReference type="SAM" id="Coils"/>
    </source>
</evidence>
<keyword evidence="3" id="KW-0808">Transferase</keyword>
<dbReference type="Proteomes" id="UP001458946">
    <property type="component" value="Unassembled WGS sequence"/>
</dbReference>
<dbReference type="GO" id="GO:0016301">
    <property type="term" value="F:kinase activity"/>
    <property type="evidence" value="ECO:0007669"/>
    <property type="project" value="UniProtKB-KW"/>
</dbReference>
<keyword evidence="1" id="KW-0175">Coiled coil</keyword>
<dbReference type="EMBL" id="BAABRN010000047">
    <property type="protein sequence ID" value="GAA5503374.1"/>
    <property type="molecule type" value="Genomic_DNA"/>
</dbReference>
<evidence type="ECO:0000259" key="2">
    <source>
        <dbReference type="PROSITE" id="PS50011"/>
    </source>
</evidence>